<evidence type="ECO:0000256" key="8">
    <source>
        <dbReference type="RuleBase" id="RU368092"/>
    </source>
</evidence>
<evidence type="ECO:0000256" key="4">
    <source>
        <dbReference type="ARBA" id="ARBA00011744"/>
    </source>
</evidence>
<dbReference type="CDD" id="cd04878">
    <property type="entry name" value="ACT_AHAS"/>
    <property type="match status" value="1"/>
</dbReference>
<evidence type="ECO:0000256" key="5">
    <source>
        <dbReference type="ARBA" id="ARBA00022605"/>
    </source>
</evidence>
<dbReference type="Proteomes" id="UP000502196">
    <property type="component" value="Chromosome"/>
</dbReference>
<comment type="pathway">
    <text evidence="1 8">Amino-acid biosynthesis; L-isoleucine biosynthesis; L-isoleucine from 2-oxobutanoate: step 1/4.</text>
</comment>
<dbReference type="FunFam" id="3.30.70.260:FF:000001">
    <property type="entry name" value="Acetolactate synthase, small subunit"/>
    <property type="match status" value="1"/>
</dbReference>
<sequence>MKHVLSVLVNDQPGVLARVAGLFSRRGFNIESISVGNAEEAGLSRMTLVTSGDERTLEQIMKQLHKLVDVIKVNDLTEEPMVARELVLIKVAATATTRPEITHLIEPFRAAIVDVGRNSLVVQATGDMDKIDALIELLRPYGIKEIARTGVTALMRGSLVKVRV</sequence>
<dbReference type="Gene3D" id="3.30.70.260">
    <property type="match status" value="1"/>
</dbReference>
<evidence type="ECO:0000259" key="9">
    <source>
        <dbReference type="PROSITE" id="PS51671"/>
    </source>
</evidence>
<protein>
    <recommendedName>
        <fullName evidence="8">Acetolactate synthase small subunit</fullName>
        <shortName evidence="8">AHAS</shortName>
        <shortName evidence="8">ALS</shortName>
        <ecNumber evidence="8">2.2.1.6</ecNumber>
    </recommendedName>
    <alternativeName>
        <fullName evidence="8">Acetohydroxy-acid synthase small subunit</fullName>
    </alternativeName>
</protein>
<dbReference type="EC" id="2.2.1.6" evidence="8"/>
<evidence type="ECO:0000256" key="2">
    <source>
        <dbReference type="ARBA" id="ARBA00005025"/>
    </source>
</evidence>
<dbReference type="NCBIfam" id="NF008864">
    <property type="entry name" value="PRK11895.1"/>
    <property type="match status" value="1"/>
</dbReference>
<comment type="subunit">
    <text evidence="4 8">Dimer of large and small chains.</text>
</comment>
<reference evidence="10 11" key="1">
    <citation type="submission" date="2020-04" db="EMBL/GenBank/DDBJ databases">
        <authorList>
            <person name="Hogendoorn C."/>
        </authorList>
    </citation>
    <scope>NUCLEOTIDE SEQUENCE [LARGE SCALE GENOMIC DNA]</scope>
    <source>
        <strain evidence="10">COOX1</strain>
    </source>
</reference>
<dbReference type="GO" id="GO:0003984">
    <property type="term" value="F:acetolactate synthase activity"/>
    <property type="evidence" value="ECO:0007669"/>
    <property type="project" value="UniProtKB-UniRule"/>
</dbReference>
<name>A0A6F9EDK9_9BACL</name>
<dbReference type="PROSITE" id="PS51671">
    <property type="entry name" value="ACT"/>
    <property type="match status" value="1"/>
</dbReference>
<dbReference type="InterPro" id="IPR019455">
    <property type="entry name" value="Acetolactate_synth_ssu_C"/>
</dbReference>
<dbReference type="InterPro" id="IPR002912">
    <property type="entry name" value="ACT_dom"/>
</dbReference>
<organism evidence="10 11">
    <name type="scientific">Kyrpidia spormannii</name>
    <dbReference type="NCBI Taxonomy" id="2055160"/>
    <lineage>
        <taxon>Bacteria</taxon>
        <taxon>Bacillati</taxon>
        <taxon>Bacillota</taxon>
        <taxon>Bacilli</taxon>
        <taxon>Bacillales</taxon>
        <taxon>Alicyclobacillaceae</taxon>
        <taxon>Kyrpidia</taxon>
    </lineage>
</organism>
<accession>A0A6F9EDK9</accession>
<dbReference type="Pfam" id="PF10369">
    <property type="entry name" value="ALS_ss_C"/>
    <property type="match status" value="1"/>
</dbReference>
<comment type="pathway">
    <text evidence="2 8">Amino-acid biosynthesis; L-valine biosynthesis; L-valine from pyruvate: step 1/4.</text>
</comment>
<dbReference type="InterPro" id="IPR054480">
    <property type="entry name" value="AHAS_small-like_ACT"/>
</dbReference>
<proteinExistence type="inferred from homology"/>
<evidence type="ECO:0000256" key="3">
    <source>
        <dbReference type="ARBA" id="ARBA00006341"/>
    </source>
</evidence>
<evidence type="ECO:0000256" key="6">
    <source>
        <dbReference type="ARBA" id="ARBA00023304"/>
    </source>
</evidence>
<dbReference type="InterPro" id="IPR039557">
    <property type="entry name" value="AHAS_ACT"/>
</dbReference>
<dbReference type="GO" id="GO:0009097">
    <property type="term" value="P:isoleucine biosynthetic process"/>
    <property type="evidence" value="ECO:0007669"/>
    <property type="project" value="UniProtKB-UniRule"/>
</dbReference>
<evidence type="ECO:0000313" key="11">
    <source>
        <dbReference type="Proteomes" id="UP000502196"/>
    </source>
</evidence>
<dbReference type="EMBL" id="LR792683">
    <property type="protein sequence ID" value="CAB3394582.1"/>
    <property type="molecule type" value="Genomic_DNA"/>
</dbReference>
<comment type="similarity">
    <text evidence="3 8">Belongs to the acetolactate synthase small subunit family.</text>
</comment>
<comment type="catalytic activity">
    <reaction evidence="7 8">
        <text>2 pyruvate + H(+) = (2S)-2-acetolactate + CO2</text>
        <dbReference type="Rhea" id="RHEA:25249"/>
        <dbReference type="ChEBI" id="CHEBI:15361"/>
        <dbReference type="ChEBI" id="CHEBI:15378"/>
        <dbReference type="ChEBI" id="CHEBI:16526"/>
        <dbReference type="ChEBI" id="CHEBI:58476"/>
        <dbReference type="EC" id="2.2.1.6"/>
    </reaction>
</comment>
<dbReference type="Pfam" id="PF22629">
    <property type="entry name" value="ACT_AHAS_ss"/>
    <property type="match status" value="1"/>
</dbReference>
<evidence type="ECO:0000256" key="7">
    <source>
        <dbReference type="ARBA" id="ARBA00048670"/>
    </source>
</evidence>
<dbReference type="FunFam" id="3.30.70.1150:FF:000001">
    <property type="entry name" value="Acetolactate synthase small subunit"/>
    <property type="match status" value="1"/>
</dbReference>
<dbReference type="GO" id="GO:1990610">
    <property type="term" value="F:acetolactate synthase regulator activity"/>
    <property type="evidence" value="ECO:0007669"/>
    <property type="project" value="UniProtKB-UniRule"/>
</dbReference>
<dbReference type="NCBIfam" id="TIGR00119">
    <property type="entry name" value="acolac_sm"/>
    <property type="match status" value="1"/>
</dbReference>
<evidence type="ECO:0000313" key="10">
    <source>
        <dbReference type="EMBL" id="CAB3394582.1"/>
    </source>
</evidence>
<dbReference type="AlphaFoldDB" id="A0A6F9EDK9"/>
<keyword evidence="8 10" id="KW-0808">Transferase</keyword>
<dbReference type="PANTHER" id="PTHR30239:SF0">
    <property type="entry name" value="ACETOLACTATE SYNTHASE SMALL SUBUNIT 1, CHLOROPLASTIC"/>
    <property type="match status" value="1"/>
</dbReference>
<dbReference type="SUPFAM" id="SSF55021">
    <property type="entry name" value="ACT-like"/>
    <property type="match status" value="2"/>
</dbReference>
<gene>
    <name evidence="10" type="primary">ilvH</name>
    <name evidence="10" type="ORF">COOX1_2486</name>
</gene>
<keyword evidence="6 8" id="KW-0100">Branched-chain amino acid biosynthesis</keyword>
<dbReference type="UniPathway" id="UPA00049">
    <property type="reaction ID" value="UER00059"/>
</dbReference>
<dbReference type="InterPro" id="IPR027271">
    <property type="entry name" value="Acetolactate_synth/TF_NikR_C"/>
</dbReference>
<feature type="domain" description="ACT" evidence="9">
    <location>
        <begin position="4"/>
        <end position="78"/>
    </location>
</feature>
<dbReference type="PANTHER" id="PTHR30239">
    <property type="entry name" value="ACETOLACTATE SYNTHASE SMALL SUBUNIT"/>
    <property type="match status" value="1"/>
</dbReference>
<evidence type="ECO:0000256" key="1">
    <source>
        <dbReference type="ARBA" id="ARBA00004974"/>
    </source>
</evidence>
<dbReference type="InterPro" id="IPR004789">
    <property type="entry name" value="Acetalactate_synth_ssu"/>
</dbReference>
<dbReference type="GO" id="GO:0005829">
    <property type="term" value="C:cytosol"/>
    <property type="evidence" value="ECO:0007669"/>
    <property type="project" value="TreeGrafter"/>
</dbReference>
<dbReference type="RefSeq" id="WP_170086040.1">
    <property type="nucleotide sequence ID" value="NZ_CP047972.1"/>
</dbReference>
<dbReference type="InterPro" id="IPR045865">
    <property type="entry name" value="ACT-like_dom_sf"/>
</dbReference>
<comment type="function">
    <text evidence="8">Catalyzes the conversion of 2 pyruvate molecules into acetolactate in the first common step of the biosynthetic pathway of the branched-amino acids such as leucine, isoleucine, and valine.</text>
</comment>
<dbReference type="GO" id="GO:0009099">
    <property type="term" value="P:L-valine biosynthetic process"/>
    <property type="evidence" value="ECO:0007669"/>
    <property type="project" value="UniProtKB-UniRule"/>
</dbReference>
<dbReference type="UniPathway" id="UPA00047">
    <property type="reaction ID" value="UER00055"/>
</dbReference>
<keyword evidence="5 8" id="KW-0028">Amino-acid biosynthesis</keyword>
<dbReference type="Gene3D" id="3.30.70.1150">
    <property type="entry name" value="ACT-like. Chain A, domain 2"/>
    <property type="match status" value="1"/>
</dbReference>